<dbReference type="Gene3D" id="2.30.42.10">
    <property type="match status" value="1"/>
</dbReference>
<dbReference type="InterPro" id="IPR001940">
    <property type="entry name" value="Peptidase_S1C"/>
</dbReference>
<dbReference type="PANTHER" id="PTHR43343">
    <property type="entry name" value="PEPTIDASE S12"/>
    <property type="match status" value="1"/>
</dbReference>
<dbReference type="GO" id="GO:0004252">
    <property type="term" value="F:serine-type endopeptidase activity"/>
    <property type="evidence" value="ECO:0007669"/>
    <property type="project" value="InterPro"/>
</dbReference>
<dbReference type="PROSITE" id="PS50106">
    <property type="entry name" value="PDZ"/>
    <property type="match status" value="1"/>
</dbReference>
<dbReference type="Gene3D" id="2.40.10.10">
    <property type="entry name" value="Trypsin-like serine proteases"/>
    <property type="match status" value="2"/>
</dbReference>
<feature type="domain" description="PDZ" evidence="4">
    <location>
        <begin position="208"/>
        <end position="302"/>
    </location>
</feature>
<dbReference type="EMBL" id="JACHXA010000011">
    <property type="protein sequence ID" value="MBB3066880.1"/>
    <property type="molecule type" value="Genomic_DNA"/>
</dbReference>
<dbReference type="SUPFAM" id="SSF50156">
    <property type="entry name" value="PDZ domain-like"/>
    <property type="match status" value="1"/>
</dbReference>
<dbReference type="AlphaFoldDB" id="A0A839SYX9"/>
<dbReference type="InterPro" id="IPR041489">
    <property type="entry name" value="PDZ_6"/>
</dbReference>
<dbReference type="SUPFAM" id="SSF50494">
    <property type="entry name" value="Trypsin-like serine proteases"/>
    <property type="match status" value="1"/>
</dbReference>
<evidence type="ECO:0000256" key="1">
    <source>
        <dbReference type="ARBA" id="ARBA00010541"/>
    </source>
</evidence>
<dbReference type="Pfam" id="PF13365">
    <property type="entry name" value="Trypsin_2"/>
    <property type="match status" value="1"/>
</dbReference>
<keyword evidence="2 5" id="KW-0645">Protease</keyword>
<dbReference type="PRINTS" id="PR00834">
    <property type="entry name" value="PROTEASES2C"/>
</dbReference>
<dbReference type="Pfam" id="PF17820">
    <property type="entry name" value="PDZ_6"/>
    <property type="match status" value="1"/>
</dbReference>
<evidence type="ECO:0000256" key="2">
    <source>
        <dbReference type="ARBA" id="ARBA00022670"/>
    </source>
</evidence>
<proteinExistence type="inferred from homology"/>
<dbReference type="RefSeq" id="WP_183417704.1">
    <property type="nucleotide sequence ID" value="NZ_JACHXA010000011.1"/>
</dbReference>
<evidence type="ECO:0000313" key="6">
    <source>
        <dbReference type="Proteomes" id="UP000581135"/>
    </source>
</evidence>
<comment type="caution">
    <text evidence="5">The sequence shown here is derived from an EMBL/GenBank/DDBJ whole genome shotgun (WGS) entry which is preliminary data.</text>
</comment>
<dbReference type="SMART" id="SM00228">
    <property type="entry name" value="PDZ"/>
    <property type="match status" value="1"/>
</dbReference>
<gene>
    <name evidence="5" type="ORF">FHR98_003191</name>
</gene>
<dbReference type="InterPro" id="IPR001478">
    <property type="entry name" value="PDZ"/>
</dbReference>
<protein>
    <submittedName>
        <fullName evidence="5">S1-C subfamily serine protease</fullName>
    </submittedName>
</protein>
<dbReference type="Proteomes" id="UP000581135">
    <property type="component" value="Unassembled WGS sequence"/>
</dbReference>
<sequence length="312" mass="32501">MNLRHLCLLLLLLPSALVFGLKTTVAFEDRFLNSVVSVLPTWPQNAGQQRLEEPEGSGFAYASGGIVATAWHVVGQATAIRVRLADGRQFPAEVIAGDPLSDIALLRVPVDLPVPERAAPPPLGAKVCAVGNAFGLDLSVTCGVLSASGRTGIGFNVVEDFLQTDAAVNPGASGGALFDEQGRLIGLLSAIFTKESDANIGVNFAVSVALLERVAEELLGNGKVRYRSLGLKAEAEITGDGMPALRIVGLLPDGPAAKAGLQAGDRLLAAAGQPLRSEAALLRAVQLLSGGEVLSLVFLRDGERRDLQVSFP</sequence>
<comment type="similarity">
    <text evidence="1">Belongs to the peptidase S1C family.</text>
</comment>
<dbReference type="InterPro" id="IPR036034">
    <property type="entry name" value="PDZ_sf"/>
</dbReference>
<dbReference type="InterPro" id="IPR009003">
    <property type="entry name" value="Peptidase_S1_PA"/>
</dbReference>
<keyword evidence="3" id="KW-0378">Hydrolase</keyword>
<reference evidence="5 6" key="1">
    <citation type="submission" date="2020-08" db="EMBL/GenBank/DDBJ databases">
        <title>Genomic Encyclopedia of Type Strains, Phase III (KMG-III): the genomes of soil and plant-associated and newly described type strains.</title>
        <authorList>
            <person name="Whitman W."/>
        </authorList>
    </citation>
    <scope>NUCLEOTIDE SEQUENCE [LARGE SCALE GENOMIC DNA]</scope>
    <source>
        <strain evidence="5 6">CECT 8803</strain>
    </source>
</reference>
<evidence type="ECO:0000259" key="4">
    <source>
        <dbReference type="PROSITE" id="PS50106"/>
    </source>
</evidence>
<name>A0A839SYX9_9PROT</name>
<accession>A0A839SYX9</accession>
<dbReference type="InterPro" id="IPR051201">
    <property type="entry name" value="Chloro_Bact_Ser_Proteases"/>
</dbReference>
<dbReference type="PANTHER" id="PTHR43343:SF3">
    <property type="entry name" value="PROTEASE DO-LIKE 8, CHLOROPLASTIC"/>
    <property type="match status" value="1"/>
</dbReference>
<organism evidence="5 6">
    <name type="scientific">Limibacillus halophilus</name>
    <dbReference type="NCBI Taxonomy" id="1579333"/>
    <lineage>
        <taxon>Bacteria</taxon>
        <taxon>Pseudomonadati</taxon>
        <taxon>Pseudomonadota</taxon>
        <taxon>Alphaproteobacteria</taxon>
        <taxon>Rhodospirillales</taxon>
        <taxon>Rhodovibrionaceae</taxon>
        <taxon>Limibacillus</taxon>
    </lineage>
</organism>
<keyword evidence="6" id="KW-1185">Reference proteome</keyword>
<evidence type="ECO:0000256" key="3">
    <source>
        <dbReference type="ARBA" id="ARBA00022801"/>
    </source>
</evidence>
<evidence type="ECO:0000313" key="5">
    <source>
        <dbReference type="EMBL" id="MBB3066880.1"/>
    </source>
</evidence>
<dbReference type="InterPro" id="IPR043504">
    <property type="entry name" value="Peptidase_S1_PA_chymotrypsin"/>
</dbReference>
<dbReference type="GO" id="GO:0006508">
    <property type="term" value="P:proteolysis"/>
    <property type="evidence" value="ECO:0007669"/>
    <property type="project" value="UniProtKB-KW"/>
</dbReference>